<dbReference type="AlphaFoldDB" id="A0AAN7BIU1"/>
<dbReference type="PANTHER" id="PTHR24148">
    <property type="entry name" value="ANKYRIN REPEAT DOMAIN-CONTAINING PROTEIN 39 HOMOLOG-RELATED"/>
    <property type="match status" value="1"/>
</dbReference>
<comment type="caution">
    <text evidence="2">The sequence shown here is derived from an EMBL/GenBank/DDBJ whole genome shotgun (WGS) entry which is preliminary data.</text>
</comment>
<organism evidence="2 3">
    <name type="scientific">Podospora fimiseda</name>
    <dbReference type="NCBI Taxonomy" id="252190"/>
    <lineage>
        <taxon>Eukaryota</taxon>
        <taxon>Fungi</taxon>
        <taxon>Dikarya</taxon>
        <taxon>Ascomycota</taxon>
        <taxon>Pezizomycotina</taxon>
        <taxon>Sordariomycetes</taxon>
        <taxon>Sordariomycetidae</taxon>
        <taxon>Sordariales</taxon>
        <taxon>Podosporaceae</taxon>
        <taxon>Podospora</taxon>
    </lineage>
</organism>
<proteinExistence type="predicted"/>
<dbReference type="EMBL" id="MU865404">
    <property type="protein sequence ID" value="KAK4224082.1"/>
    <property type="molecule type" value="Genomic_DNA"/>
</dbReference>
<dbReference type="Pfam" id="PF06985">
    <property type="entry name" value="HET"/>
    <property type="match status" value="1"/>
</dbReference>
<dbReference type="Proteomes" id="UP001301958">
    <property type="component" value="Unassembled WGS sequence"/>
</dbReference>
<reference evidence="2" key="2">
    <citation type="submission" date="2023-05" db="EMBL/GenBank/DDBJ databases">
        <authorList>
            <consortium name="Lawrence Berkeley National Laboratory"/>
            <person name="Steindorff A."/>
            <person name="Hensen N."/>
            <person name="Bonometti L."/>
            <person name="Westerberg I."/>
            <person name="Brannstrom I.O."/>
            <person name="Guillou S."/>
            <person name="Cros-Aarteil S."/>
            <person name="Calhoun S."/>
            <person name="Haridas S."/>
            <person name="Kuo A."/>
            <person name="Mondo S."/>
            <person name="Pangilinan J."/>
            <person name="Riley R."/>
            <person name="Labutti K."/>
            <person name="Andreopoulos B."/>
            <person name="Lipzen A."/>
            <person name="Chen C."/>
            <person name="Yanf M."/>
            <person name="Daum C."/>
            <person name="Ng V."/>
            <person name="Clum A."/>
            <person name="Ohm R."/>
            <person name="Martin F."/>
            <person name="Silar P."/>
            <person name="Natvig D."/>
            <person name="Lalanne C."/>
            <person name="Gautier V."/>
            <person name="Ament-Velasquez S.L."/>
            <person name="Kruys A."/>
            <person name="Hutchinson M.I."/>
            <person name="Powell A.J."/>
            <person name="Barry K."/>
            <person name="Miller A.N."/>
            <person name="Grigoriev I.V."/>
            <person name="Debuchy R."/>
            <person name="Gladieux P."/>
            <person name="Thoren M.H."/>
            <person name="Johannesson H."/>
        </authorList>
    </citation>
    <scope>NUCLEOTIDE SEQUENCE</scope>
    <source>
        <strain evidence="2">CBS 990.96</strain>
    </source>
</reference>
<dbReference type="PANTHER" id="PTHR24148:SF73">
    <property type="entry name" value="HET DOMAIN PROTEIN (AFU_ORTHOLOGUE AFUA_8G01020)"/>
    <property type="match status" value="1"/>
</dbReference>
<evidence type="ECO:0000313" key="2">
    <source>
        <dbReference type="EMBL" id="KAK4224082.1"/>
    </source>
</evidence>
<keyword evidence="3" id="KW-1185">Reference proteome</keyword>
<feature type="domain" description="Heterokaryon incompatibility" evidence="1">
    <location>
        <begin position="103"/>
        <end position="257"/>
    </location>
</feature>
<reference evidence="2" key="1">
    <citation type="journal article" date="2023" name="Mol. Phylogenet. Evol.">
        <title>Genome-scale phylogeny and comparative genomics of the fungal order Sordariales.</title>
        <authorList>
            <person name="Hensen N."/>
            <person name="Bonometti L."/>
            <person name="Westerberg I."/>
            <person name="Brannstrom I.O."/>
            <person name="Guillou S."/>
            <person name="Cros-Aarteil S."/>
            <person name="Calhoun S."/>
            <person name="Haridas S."/>
            <person name="Kuo A."/>
            <person name="Mondo S."/>
            <person name="Pangilinan J."/>
            <person name="Riley R."/>
            <person name="LaButti K."/>
            <person name="Andreopoulos B."/>
            <person name="Lipzen A."/>
            <person name="Chen C."/>
            <person name="Yan M."/>
            <person name="Daum C."/>
            <person name="Ng V."/>
            <person name="Clum A."/>
            <person name="Steindorff A."/>
            <person name="Ohm R.A."/>
            <person name="Martin F."/>
            <person name="Silar P."/>
            <person name="Natvig D.O."/>
            <person name="Lalanne C."/>
            <person name="Gautier V."/>
            <person name="Ament-Velasquez S.L."/>
            <person name="Kruys A."/>
            <person name="Hutchinson M.I."/>
            <person name="Powell A.J."/>
            <person name="Barry K."/>
            <person name="Miller A.N."/>
            <person name="Grigoriev I.V."/>
            <person name="Debuchy R."/>
            <person name="Gladieux P."/>
            <person name="Hiltunen Thoren M."/>
            <person name="Johannesson H."/>
        </authorList>
    </citation>
    <scope>NUCLEOTIDE SEQUENCE</scope>
    <source>
        <strain evidence="2">CBS 990.96</strain>
    </source>
</reference>
<name>A0AAN7BIU1_9PEZI</name>
<gene>
    <name evidence="2" type="ORF">QBC38DRAFT_27005</name>
</gene>
<evidence type="ECO:0000259" key="1">
    <source>
        <dbReference type="Pfam" id="PF06985"/>
    </source>
</evidence>
<sequence length="715" mass="82415">MASVSRNHEENSTFYLPLDDKNNEIRVLKILPLQPDQPIHCTIEIVSLDHHSAAYHQFITPSNWKNVPARRVAQEWIKSRPSPQPLPGDVPNDEFHRFTWGDFAALSYVWGDKKSQKSILLNGAVFSVTENLYRALRVMAEQNEFQNSKYRIWIDALCINQKDDEERASQVRKMRDIYSTAWTVFSWVANPRDRVDGAYIPEAFAFLRILAFASNPKTKQTLSTLFAHRLRILTEYLVSLHKLTTQKYWERLWIIQEVVMGASSTVLRCGEHTLDWDTFAKGIAFMYLGDNWSLKDEYLLDSNGRPIGWVTESIHLIHQDLSVLIRAERDSGENPGMRRLLETAGSADCLEVRDKVFALVGLMDPGIAERLHDAYGLPIHLLFAEATKSFIFHYNNLESLRHANLWGNFGAPTWAVDWTYRGRVRWSRVETVLTGPTSSQQDSKPERVYNAHLGMPANYRFISGGRNMLLSCSGFIVDEIVGLGAPENGYFKWFKNKLVECPFWNSSYGDDEATARALYRTLLADTISGGQKAREQHISAVRHLPTWFEEARPQFVNRGWTWLANQEGYYYKWTQWRRAHEDFMVGKRTLGSFFNHEIPPEADESTFVDAYMSVKRTVMERRFILTKGGRFGWAPDNMYLFPSTKLGRTEPEPEVVVGDKIAIIFGCSTPIIIRPTRENFHYEVVGEGYVEGMMYGEAVKMLRNGMYQEQVLRFC</sequence>
<evidence type="ECO:0000313" key="3">
    <source>
        <dbReference type="Proteomes" id="UP001301958"/>
    </source>
</evidence>
<accession>A0AAN7BIU1</accession>
<protein>
    <submittedName>
        <fullName evidence="2">Heterokaryon incompatibility protein-domain-containing protein</fullName>
    </submittedName>
</protein>
<dbReference type="InterPro" id="IPR052895">
    <property type="entry name" value="HetReg/Transcr_Mod"/>
</dbReference>
<dbReference type="InterPro" id="IPR010730">
    <property type="entry name" value="HET"/>
</dbReference>